<dbReference type="PROSITE" id="PS51186">
    <property type="entry name" value="GNAT"/>
    <property type="match status" value="1"/>
</dbReference>
<reference evidence="2 3" key="1">
    <citation type="submission" date="2019-12" db="EMBL/GenBank/DDBJ databases">
        <title>Nesterenkonia muleiensis sp. nov., a novel actinobacterium isolated from sap of Populus euphratica.</title>
        <authorList>
            <person name="Wang R."/>
        </authorList>
    </citation>
    <scope>NUCLEOTIDE SEQUENCE [LARGE SCALE GENOMIC DNA]</scope>
    <source>
        <strain evidence="2 3">F10</strain>
    </source>
</reference>
<proteinExistence type="predicted"/>
<dbReference type="AlphaFoldDB" id="A0A7K1UNT7"/>
<dbReference type="GO" id="GO:0016747">
    <property type="term" value="F:acyltransferase activity, transferring groups other than amino-acyl groups"/>
    <property type="evidence" value="ECO:0007669"/>
    <property type="project" value="InterPro"/>
</dbReference>
<dbReference type="InterPro" id="IPR016181">
    <property type="entry name" value="Acyl_CoA_acyltransferase"/>
</dbReference>
<dbReference type="InterPro" id="IPR000182">
    <property type="entry name" value="GNAT_dom"/>
</dbReference>
<dbReference type="SUPFAM" id="SSF55729">
    <property type="entry name" value="Acyl-CoA N-acyltransferases (Nat)"/>
    <property type="match status" value="1"/>
</dbReference>
<dbReference type="RefSeq" id="WP_157325884.1">
    <property type="nucleotide sequence ID" value="NZ_BMFX01000010.1"/>
</dbReference>
<name>A0A7K1UNT7_9MICC</name>
<evidence type="ECO:0000259" key="1">
    <source>
        <dbReference type="PROSITE" id="PS51186"/>
    </source>
</evidence>
<dbReference type="Pfam" id="PF13508">
    <property type="entry name" value="Acetyltransf_7"/>
    <property type="match status" value="1"/>
</dbReference>
<evidence type="ECO:0000313" key="2">
    <source>
        <dbReference type="EMBL" id="MVT27691.1"/>
    </source>
</evidence>
<dbReference type="Gene3D" id="3.40.630.30">
    <property type="match status" value="1"/>
</dbReference>
<dbReference type="EMBL" id="WRPM01000103">
    <property type="protein sequence ID" value="MVT27691.1"/>
    <property type="molecule type" value="Genomic_DNA"/>
</dbReference>
<comment type="caution">
    <text evidence="2">The sequence shown here is derived from an EMBL/GenBank/DDBJ whole genome shotgun (WGS) entry which is preliminary data.</text>
</comment>
<feature type="domain" description="N-acetyltransferase" evidence="1">
    <location>
        <begin position="8"/>
        <end position="174"/>
    </location>
</feature>
<keyword evidence="3" id="KW-1185">Reference proteome</keyword>
<gene>
    <name evidence="2" type="ORF">GNZ21_15240</name>
</gene>
<dbReference type="OrthoDB" id="5243635at2"/>
<keyword evidence="2" id="KW-0808">Transferase</keyword>
<evidence type="ECO:0000313" key="3">
    <source>
        <dbReference type="Proteomes" id="UP000460157"/>
    </source>
</evidence>
<dbReference type="Proteomes" id="UP000460157">
    <property type="component" value="Unassembled WGS sequence"/>
</dbReference>
<protein>
    <submittedName>
        <fullName evidence="2">GNAT family N-acetyltransferase</fullName>
    </submittedName>
</protein>
<organism evidence="2 3">
    <name type="scientific">Nesterenkonia alkaliphila</name>
    <dbReference type="NCBI Taxonomy" id="1463631"/>
    <lineage>
        <taxon>Bacteria</taxon>
        <taxon>Bacillati</taxon>
        <taxon>Actinomycetota</taxon>
        <taxon>Actinomycetes</taxon>
        <taxon>Micrococcales</taxon>
        <taxon>Micrococcaceae</taxon>
        <taxon>Nesterenkonia</taxon>
    </lineage>
</organism>
<dbReference type="CDD" id="cd04301">
    <property type="entry name" value="NAT_SF"/>
    <property type="match status" value="1"/>
</dbReference>
<sequence length="176" mass="19879">MLKQLEQMVIREPGVEDAERVALAHSIAAAEAYAHYFPPEWMAARNTVEERVRQWSEQLSVYARGDSGWQIRIAEHGEQVLGFGIFGRPRDEDAPVPAELHRLYVLSEAYGTGLATRLLAELNPEQAASYLWVMENNPRAIAFYRKHGYAPDGTVKILENIGGHPILRMLRKGSPR</sequence>
<accession>A0A7K1UNT7</accession>